<dbReference type="Pfam" id="PF01987">
    <property type="entry name" value="AIM24"/>
    <property type="match status" value="1"/>
</dbReference>
<dbReference type="NCBIfam" id="TIGR00266">
    <property type="entry name" value="TIGR00266 family protein"/>
    <property type="match status" value="1"/>
</dbReference>
<gene>
    <name evidence="1" type="ORF">METZ01_LOCUS149907</name>
</gene>
<name>A0A382A7X4_9ZZZZ</name>
<evidence type="ECO:0000313" key="1">
    <source>
        <dbReference type="EMBL" id="SVA97053.1"/>
    </source>
</evidence>
<dbReference type="PANTHER" id="PTHR43657:SF1">
    <property type="entry name" value="ALTERED INHERITANCE OF MITOCHONDRIA PROTEIN 24, MITOCHONDRIAL"/>
    <property type="match status" value="1"/>
</dbReference>
<dbReference type="SUPFAM" id="SSF51219">
    <property type="entry name" value="TRAP-like"/>
    <property type="match status" value="1"/>
</dbReference>
<dbReference type="InterPro" id="IPR036983">
    <property type="entry name" value="AIM24_sf"/>
</dbReference>
<dbReference type="Gene3D" id="3.60.160.10">
    <property type="entry name" value="Mitochondrial biogenesis AIM24"/>
    <property type="match status" value="1"/>
</dbReference>
<organism evidence="1">
    <name type="scientific">marine metagenome</name>
    <dbReference type="NCBI Taxonomy" id="408172"/>
    <lineage>
        <taxon>unclassified sequences</taxon>
        <taxon>metagenomes</taxon>
        <taxon>ecological metagenomes</taxon>
    </lineage>
</organism>
<evidence type="ECO:0008006" key="2">
    <source>
        <dbReference type="Google" id="ProtNLM"/>
    </source>
</evidence>
<sequence length="219" mass="23594">MRFDIKGNPSYGEVDVDLGPNETLLIEPGAMSRMSSNLNSSFQRQGGFFSAMFRKMFGGENFFLGKYEHPDGGKLTFAPSIPGHVEHRQLTNNSLNIMAGGFLACTPGVNIKAKFGGLKALFSGEGAFLLEASGSGDLFFNSFGGVVEKQINGEFIVDTGHVVAFDPSLDYKITGMGSFKSTMLSGEGMVMRFSGNGKLYLQTRNVSSIASWLTPRLLG</sequence>
<proteinExistence type="predicted"/>
<dbReference type="EMBL" id="UINC01024086">
    <property type="protein sequence ID" value="SVA97053.1"/>
    <property type="molecule type" value="Genomic_DNA"/>
</dbReference>
<reference evidence="1" key="1">
    <citation type="submission" date="2018-05" db="EMBL/GenBank/DDBJ databases">
        <authorList>
            <person name="Lanie J.A."/>
            <person name="Ng W.-L."/>
            <person name="Kazmierczak K.M."/>
            <person name="Andrzejewski T.M."/>
            <person name="Davidsen T.M."/>
            <person name="Wayne K.J."/>
            <person name="Tettelin H."/>
            <person name="Glass J.I."/>
            <person name="Rusch D."/>
            <person name="Podicherti R."/>
            <person name="Tsui H.-C.T."/>
            <person name="Winkler M.E."/>
        </authorList>
    </citation>
    <scope>NUCLEOTIDE SEQUENCE</scope>
</reference>
<accession>A0A382A7X4</accession>
<dbReference type="InterPro" id="IPR002838">
    <property type="entry name" value="AIM24"/>
</dbReference>
<dbReference type="InterPro" id="IPR016031">
    <property type="entry name" value="Trp_RNA-bd_attenuator-like_dom"/>
</dbReference>
<protein>
    <recommendedName>
        <fullName evidence="2">TIGR00266 family protein</fullName>
    </recommendedName>
</protein>
<dbReference type="AlphaFoldDB" id="A0A382A7X4"/>
<dbReference type="PANTHER" id="PTHR43657">
    <property type="entry name" value="TRYPTOPHAN RNA-BINDING ATTENUATOR PROTEIN-LIKE PROTEIN"/>
    <property type="match status" value="1"/>
</dbReference>